<dbReference type="PANTHER" id="PTHR42850:SF4">
    <property type="entry name" value="ZINC-DEPENDENT ENDOPOLYPHOSPHATASE"/>
    <property type="match status" value="1"/>
</dbReference>
<evidence type="ECO:0000259" key="1">
    <source>
        <dbReference type="Pfam" id="PF00149"/>
    </source>
</evidence>
<evidence type="ECO:0000313" key="2">
    <source>
        <dbReference type="EMBL" id="QTE30069.1"/>
    </source>
</evidence>
<organism evidence="2 3">
    <name type="scientific">Pengzhenrongella sicca</name>
    <dbReference type="NCBI Taxonomy" id="2819238"/>
    <lineage>
        <taxon>Bacteria</taxon>
        <taxon>Bacillati</taxon>
        <taxon>Actinomycetota</taxon>
        <taxon>Actinomycetes</taxon>
        <taxon>Micrococcales</taxon>
        <taxon>Pengzhenrongella</taxon>
    </lineage>
</organism>
<dbReference type="GO" id="GO:0008803">
    <property type="term" value="F:bis(5'-nucleosyl)-tetraphosphatase (symmetrical) activity"/>
    <property type="evidence" value="ECO:0007669"/>
    <property type="project" value="TreeGrafter"/>
</dbReference>
<dbReference type="GO" id="GO:0016791">
    <property type="term" value="F:phosphatase activity"/>
    <property type="evidence" value="ECO:0007669"/>
    <property type="project" value="TreeGrafter"/>
</dbReference>
<proteinExistence type="predicted"/>
<dbReference type="Proteomes" id="UP000663937">
    <property type="component" value="Chromosome"/>
</dbReference>
<dbReference type="InterPro" id="IPR004843">
    <property type="entry name" value="Calcineurin-like_PHP"/>
</dbReference>
<dbReference type="SUPFAM" id="SSF56300">
    <property type="entry name" value="Metallo-dependent phosphatases"/>
    <property type="match status" value="1"/>
</dbReference>
<keyword evidence="3" id="KW-1185">Reference proteome</keyword>
<reference evidence="2" key="1">
    <citation type="submission" date="2021-03" db="EMBL/GenBank/DDBJ databases">
        <title>Pengzhenrongella sicca gen. nov., sp. nov., a new member of suborder Micrococcineae isolated from High-Arctic tundra soil.</title>
        <authorList>
            <person name="Peng F."/>
        </authorList>
    </citation>
    <scope>NUCLEOTIDE SEQUENCE</scope>
    <source>
        <strain evidence="2">LRZ-2</strain>
    </source>
</reference>
<dbReference type="EMBL" id="CP071868">
    <property type="protein sequence ID" value="QTE30069.1"/>
    <property type="molecule type" value="Genomic_DNA"/>
</dbReference>
<feature type="domain" description="Calcineurin-like phosphoesterase" evidence="1">
    <location>
        <begin position="6"/>
        <end position="77"/>
    </location>
</feature>
<dbReference type="Gene3D" id="3.60.21.10">
    <property type="match status" value="1"/>
</dbReference>
<gene>
    <name evidence="2" type="ORF">J4E96_03330</name>
</gene>
<dbReference type="InterPro" id="IPR050126">
    <property type="entry name" value="Ap4A_hydrolase"/>
</dbReference>
<dbReference type="AlphaFoldDB" id="A0A8A4ZGE8"/>
<dbReference type="GO" id="GO:0110154">
    <property type="term" value="P:RNA decapping"/>
    <property type="evidence" value="ECO:0007669"/>
    <property type="project" value="TreeGrafter"/>
</dbReference>
<dbReference type="RefSeq" id="WP_227424385.1">
    <property type="nucleotide sequence ID" value="NZ_CP071868.1"/>
</dbReference>
<dbReference type="Pfam" id="PF00149">
    <property type="entry name" value="Metallophos"/>
    <property type="match status" value="1"/>
</dbReference>
<sequence length="205" mass="21842">MSLETVFVGDIHGNVEALEGLIDELDKVGAERIIFLGDFVNKGPASREVVELLLTLTSRPSVDFLRGNHEVALLHALETSDIAGLLRMGGAPTIRSYLGGNVGADVAAGLRQAVPRAHVEFLRSMAEEFVGDGWIASHEPRPDSNLFAVSAHIFTGLTPEIGPKSAHIDTGCGSTGGRLTAFFWPSRTFLQVSSTGEVLPGDVEH</sequence>
<name>A0A8A4ZGE8_9MICO</name>
<dbReference type="PANTHER" id="PTHR42850">
    <property type="entry name" value="METALLOPHOSPHOESTERASE"/>
    <property type="match status" value="1"/>
</dbReference>
<dbReference type="InterPro" id="IPR029052">
    <property type="entry name" value="Metallo-depent_PP-like"/>
</dbReference>
<dbReference type="GO" id="GO:0005737">
    <property type="term" value="C:cytoplasm"/>
    <property type="evidence" value="ECO:0007669"/>
    <property type="project" value="TreeGrafter"/>
</dbReference>
<evidence type="ECO:0000313" key="3">
    <source>
        <dbReference type="Proteomes" id="UP000663937"/>
    </source>
</evidence>
<accession>A0A8A4ZGE8</accession>
<dbReference type="KEGG" id="psic:J4E96_03330"/>
<protein>
    <submittedName>
        <fullName evidence="2">Metallophosphoesterase</fullName>
    </submittedName>
</protein>